<protein>
    <submittedName>
        <fullName evidence="3">Glucokinase</fullName>
    </submittedName>
</protein>
<reference evidence="3 4" key="1">
    <citation type="submission" date="2016-06" db="EMBL/GenBank/DDBJ databases">
        <authorList>
            <person name="Kjaerup R.B."/>
            <person name="Dalgaard T.S."/>
            <person name="Juul-Madsen H.R."/>
        </authorList>
    </citation>
    <scope>NUCLEOTIDE SEQUENCE [LARGE SCALE GENOMIC DNA]</scope>
    <source>
        <strain evidence="3 4">DSM 43818</strain>
    </source>
</reference>
<evidence type="ECO:0000256" key="1">
    <source>
        <dbReference type="ARBA" id="ARBA00006479"/>
    </source>
</evidence>
<keyword evidence="3" id="KW-0418">Kinase</keyword>
<name>A0A1C6RUG6_9ACTN</name>
<accession>A0A1C6RUG6</accession>
<evidence type="ECO:0000313" key="4">
    <source>
        <dbReference type="Proteomes" id="UP000199699"/>
    </source>
</evidence>
<dbReference type="OrthoDB" id="9815677at2"/>
<gene>
    <name evidence="3" type="ORF">GA0070616_2083</name>
</gene>
<dbReference type="InterPro" id="IPR043129">
    <property type="entry name" value="ATPase_NBD"/>
</dbReference>
<keyword evidence="3" id="KW-0808">Transferase</keyword>
<dbReference type="STRING" id="145857.GA0070616_2083"/>
<comment type="similarity">
    <text evidence="1">Belongs to the ROK (NagC/XylR) family.</text>
</comment>
<dbReference type="PANTHER" id="PTHR18964">
    <property type="entry name" value="ROK (REPRESSOR, ORF, KINASE) FAMILY"/>
    <property type="match status" value="1"/>
</dbReference>
<dbReference type="Pfam" id="PF00480">
    <property type="entry name" value="ROK"/>
    <property type="match status" value="1"/>
</dbReference>
<evidence type="ECO:0000256" key="2">
    <source>
        <dbReference type="SAM" id="MobiDB-lite"/>
    </source>
</evidence>
<dbReference type="PANTHER" id="PTHR18964:SF149">
    <property type="entry name" value="BIFUNCTIONAL UDP-N-ACETYLGLUCOSAMINE 2-EPIMERASE_N-ACETYLMANNOSAMINE KINASE"/>
    <property type="match status" value="1"/>
</dbReference>
<dbReference type="InterPro" id="IPR000600">
    <property type="entry name" value="ROK"/>
</dbReference>
<proteinExistence type="inferred from homology"/>
<feature type="region of interest" description="Disordered" evidence="2">
    <location>
        <begin position="201"/>
        <end position="237"/>
    </location>
</feature>
<evidence type="ECO:0000313" key="3">
    <source>
        <dbReference type="EMBL" id="SCL20764.1"/>
    </source>
</evidence>
<organism evidence="3 4">
    <name type="scientific">Micromonospora nigra</name>
    <dbReference type="NCBI Taxonomy" id="145857"/>
    <lineage>
        <taxon>Bacteria</taxon>
        <taxon>Bacillati</taxon>
        <taxon>Actinomycetota</taxon>
        <taxon>Actinomycetes</taxon>
        <taxon>Micromonosporales</taxon>
        <taxon>Micromonosporaceae</taxon>
        <taxon>Micromonospora</taxon>
    </lineage>
</organism>
<keyword evidence="4" id="KW-1185">Reference proteome</keyword>
<dbReference type="Proteomes" id="UP000199699">
    <property type="component" value="Unassembled WGS sequence"/>
</dbReference>
<dbReference type="AlphaFoldDB" id="A0A1C6RUG6"/>
<dbReference type="Gene3D" id="3.30.420.40">
    <property type="match status" value="2"/>
</dbReference>
<dbReference type="RefSeq" id="WP_091079979.1">
    <property type="nucleotide sequence ID" value="NZ_FMHT01000003.1"/>
</dbReference>
<dbReference type="SUPFAM" id="SSF53067">
    <property type="entry name" value="Actin-like ATPase domain"/>
    <property type="match status" value="1"/>
</dbReference>
<dbReference type="EMBL" id="FMHT01000003">
    <property type="protein sequence ID" value="SCL20764.1"/>
    <property type="molecule type" value="Genomic_DNA"/>
</dbReference>
<dbReference type="GO" id="GO:0016301">
    <property type="term" value="F:kinase activity"/>
    <property type="evidence" value="ECO:0007669"/>
    <property type="project" value="UniProtKB-KW"/>
</dbReference>
<sequence length="345" mass="34332">MTDGNVVVALDVGGTGMKCALVRPDGTVAHAERHPTDAERGPAAVVDTILSVAGALAGKAHAAGLAPIGAGVVVPGVVDEARGRAVWSANVGFRDIPLRDLVSARLGLPAALGHDVRAGGLAEARLGAGRDARHVLFVAIGTGIAAAHVVDGSAAVGAHGAAGEIGHILVRPDGPRCGCGRPGCLEAVASASAVARRYAELAGRAESTDEPQQADGATQAHGPQPADGADGASVGVPVPGATMVTAAEVADRAAAGESLAGRVWREAVEALADGLATGQALFDVETVVLGGGLAQAGDLLLDPLRVALRERLTFHREPRLVPATLGDEAGCLGAALLALDQLETR</sequence>